<dbReference type="EMBL" id="ML986719">
    <property type="protein sequence ID" value="KAF2259138.1"/>
    <property type="molecule type" value="Genomic_DNA"/>
</dbReference>
<dbReference type="SUPFAM" id="SSF82199">
    <property type="entry name" value="SET domain"/>
    <property type="match status" value="1"/>
</dbReference>
<dbReference type="Pfam" id="PF00856">
    <property type="entry name" value="SET"/>
    <property type="match status" value="1"/>
</dbReference>
<sequence>MEDIRGSTFLGEYTGELVRHEEEEEATSDGHKVTLFQISEDASIDGSRNGSKIFFINHQPFHKTNASFTYIEGPDRRKIIAFTRKNIMAGEEIFAQYSDGDHWIFPTVTATDANAYQPNQYVFVQGQDNKGKDALWIAKILKGLDNGQFEVQWAVYPADISSVNRKRYSFGENELLMTIDKADRAILQSEHLAGKATVKEHCEQSNGNELIWHKLYCTRLKQVIVGPSLVKEESEAESESAINAANDEVAAMFYDDIKIRKRKYDPKDTTVTKSTKRQKINEK</sequence>
<reference evidence="5" key="1">
    <citation type="journal article" date="2020" name="Stud. Mycol.">
        <title>101 Dothideomycetes genomes: A test case for predicting lifestyles and emergence of pathogens.</title>
        <authorList>
            <person name="Haridas S."/>
            <person name="Albert R."/>
            <person name="Binder M."/>
            <person name="Bloem J."/>
            <person name="LaButti K."/>
            <person name="Salamov A."/>
            <person name="Andreopoulos B."/>
            <person name="Baker S."/>
            <person name="Barry K."/>
            <person name="Bills G."/>
            <person name="Bluhm B."/>
            <person name="Cannon C."/>
            <person name="Castanera R."/>
            <person name="Culley D."/>
            <person name="Daum C."/>
            <person name="Ezra D."/>
            <person name="Gonzalez J."/>
            <person name="Henrissat B."/>
            <person name="Kuo A."/>
            <person name="Liang C."/>
            <person name="Lipzen A."/>
            <person name="Lutzoni F."/>
            <person name="Magnuson J."/>
            <person name="Mondo S."/>
            <person name="Nolan M."/>
            <person name="Ohm R."/>
            <person name="Pangilinan J."/>
            <person name="Park H.-J."/>
            <person name="Ramirez L."/>
            <person name="Alfaro M."/>
            <person name="Sun H."/>
            <person name="Tritt A."/>
            <person name="Yoshinaga Y."/>
            <person name="Zwiers L.-H."/>
            <person name="Turgeon B."/>
            <person name="Goodwin S."/>
            <person name="Spatafora J."/>
            <person name="Crous P."/>
            <person name="Grigoriev I."/>
        </authorList>
    </citation>
    <scope>NUCLEOTIDE SEQUENCE [LARGE SCALE GENOMIC DNA]</scope>
    <source>
        <strain evidence="5">CBS 304.66</strain>
    </source>
</reference>
<keyword evidence="5" id="KW-1185">Reference proteome</keyword>
<dbReference type="Gene3D" id="2.30.30.490">
    <property type="match status" value="1"/>
</dbReference>
<gene>
    <name evidence="4" type="ORF">CC78DRAFT_586296</name>
</gene>
<dbReference type="InterPro" id="IPR046341">
    <property type="entry name" value="SET_dom_sf"/>
</dbReference>
<dbReference type="PANTHER" id="PTHR45747:SF4">
    <property type="entry name" value="HISTONE-LYSINE N-METHYLTRANSFERASE E(Z)"/>
    <property type="match status" value="1"/>
</dbReference>
<evidence type="ECO:0000256" key="1">
    <source>
        <dbReference type="ARBA" id="ARBA00023015"/>
    </source>
</evidence>
<dbReference type="GO" id="GO:0031507">
    <property type="term" value="P:heterochromatin formation"/>
    <property type="evidence" value="ECO:0007669"/>
    <property type="project" value="TreeGrafter"/>
</dbReference>
<dbReference type="InterPro" id="IPR045318">
    <property type="entry name" value="EZH1/2-like"/>
</dbReference>
<accession>A0A9P4MZ46</accession>
<feature type="domain" description="SET" evidence="3">
    <location>
        <begin position="2"/>
        <end position="97"/>
    </location>
</feature>
<evidence type="ECO:0000313" key="5">
    <source>
        <dbReference type="Proteomes" id="UP000800093"/>
    </source>
</evidence>
<protein>
    <recommendedName>
        <fullName evidence="3">SET domain-containing protein</fullName>
    </recommendedName>
</protein>
<comment type="caution">
    <text evidence="4">The sequence shown here is derived from an EMBL/GenBank/DDBJ whole genome shotgun (WGS) entry which is preliminary data.</text>
</comment>
<dbReference type="Gene3D" id="2.170.270.10">
    <property type="entry name" value="SET domain"/>
    <property type="match status" value="1"/>
</dbReference>
<keyword evidence="1" id="KW-0805">Transcription regulation</keyword>
<organism evidence="4 5">
    <name type="scientific">Lojkania enalia</name>
    <dbReference type="NCBI Taxonomy" id="147567"/>
    <lineage>
        <taxon>Eukaryota</taxon>
        <taxon>Fungi</taxon>
        <taxon>Dikarya</taxon>
        <taxon>Ascomycota</taxon>
        <taxon>Pezizomycotina</taxon>
        <taxon>Dothideomycetes</taxon>
        <taxon>Pleosporomycetidae</taxon>
        <taxon>Pleosporales</taxon>
        <taxon>Pleosporales incertae sedis</taxon>
        <taxon>Lojkania</taxon>
    </lineage>
</organism>
<evidence type="ECO:0000313" key="4">
    <source>
        <dbReference type="EMBL" id="KAF2259138.1"/>
    </source>
</evidence>
<proteinExistence type="predicted"/>
<dbReference type="GO" id="GO:0005634">
    <property type="term" value="C:nucleus"/>
    <property type="evidence" value="ECO:0007669"/>
    <property type="project" value="TreeGrafter"/>
</dbReference>
<evidence type="ECO:0000259" key="3">
    <source>
        <dbReference type="Pfam" id="PF00856"/>
    </source>
</evidence>
<dbReference type="PANTHER" id="PTHR45747">
    <property type="entry name" value="HISTONE-LYSINE N-METHYLTRANSFERASE E(Z)"/>
    <property type="match status" value="1"/>
</dbReference>
<dbReference type="OrthoDB" id="3795759at2759"/>
<dbReference type="GO" id="GO:0003682">
    <property type="term" value="F:chromatin binding"/>
    <property type="evidence" value="ECO:0007669"/>
    <property type="project" value="TreeGrafter"/>
</dbReference>
<dbReference type="InterPro" id="IPR043151">
    <property type="entry name" value="BAH_sf"/>
</dbReference>
<keyword evidence="2" id="KW-0804">Transcription</keyword>
<dbReference type="InterPro" id="IPR001214">
    <property type="entry name" value="SET_dom"/>
</dbReference>
<name>A0A9P4MZ46_9PLEO</name>
<evidence type="ECO:0000256" key="2">
    <source>
        <dbReference type="ARBA" id="ARBA00023163"/>
    </source>
</evidence>
<dbReference type="GO" id="GO:0046976">
    <property type="term" value="F:histone H3K27 methyltransferase activity"/>
    <property type="evidence" value="ECO:0007669"/>
    <property type="project" value="TreeGrafter"/>
</dbReference>
<dbReference type="AlphaFoldDB" id="A0A9P4MZ46"/>
<dbReference type="Proteomes" id="UP000800093">
    <property type="component" value="Unassembled WGS sequence"/>
</dbReference>